<dbReference type="GO" id="GO:0071039">
    <property type="term" value="P:nuclear polyadenylation-dependent CUT catabolic process"/>
    <property type="evidence" value="ECO:0007669"/>
    <property type="project" value="TreeGrafter"/>
</dbReference>
<feature type="region of interest" description="Disordered" evidence="10">
    <location>
        <begin position="544"/>
        <end position="682"/>
    </location>
</feature>
<evidence type="ECO:0000256" key="7">
    <source>
        <dbReference type="ARBA" id="ARBA00041190"/>
    </source>
</evidence>
<evidence type="ECO:0000256" key="2">
    <source>
        <dbReference type="ARBA" id="ARBA00022723"/>
    </source>
</evidence>
<dbReference type="InterPro" id="IPR051644">
    <property type="entry name" value="TRAMP_AT-DNA-binding"/>
</dbReference>
<dbReference type="Gene3D" id="4.10.60.10">
    <property type="entry name" value="Zinc finger, CCHC-type"/>
    <property type="match status" value="2"/>
</dbReference>
<dbReference type="GO" id="GO:0071031">
    <property type="term" value="P:nuclear mRNA surveillance of mRNA 3'-end processing"/>
    <property type="evidence" value="ECO:0007669"/>
    <property type="project" value="TreeGrafter"/>
</dbReference>
<keyword evidence="5" id="KW-0862">Zinc</keyword>
<dbReference type="GO" id="GO:0071038">
    <property type="term" value="P:TRAMP-dependent tRNA surveillance pathway"/>
    <property type="evidence" value="ECO:0007669"/>
    <property type="project" value="TreeGrafter"/>
</dbReference>
<dbReference type="InterPro" id="IPR036875">
    <property type="entry name" value="Znf_CCHC_sf"/>
</dbReference>
<evidence type="ECO:0000256" key="5">
    <source>
        <dbReference type="ARBA" id="ARBA00022833"/>
    </source>
</evidence>
<evidence type="ECO:0000256" key="4">
    <source>
        <dbReference type="ARBA" id="ARBA00022771"/>
    </source>
</evidence>
<dbReference type="EMBL" id="JAODUO010000595">
    <property type="protein sequence ID" value="KAK2177477.1"/>
    <property type="molecule type" value="Genomic_DNA"/>
</dbReference>
<dbReference type="AlphaFoldDB" id="A0AAD9KTY6"/>
<evidence type="ECO:0000256" key="8">
    <source>
        <dbReference type="ARBA" id="ARBA00043023"/>
    </source>
</evidence>
<evidence type="ECO:0000256" key="1">
    <source>
        <dbReference type="ARBA" id="ARBA00004123"/>
    </source>
</evidence>
<feature type="compositionally biased region" description="Basic residues" evidence="10">
    <location>
        <begin position="171"/>
        <end position="187"/>
    </location>
</feature>
<evidence type="ECO:0000313" key="12">
    <source>
        <dbReference type="EMBL" id="KAK2177477.1"/>
    </source>
</evidence>
<keyword evidence="13" id="KW-1185">Reference proteome</keyword>
<organism evidence="12 13">
    <name type="scientific">Ridgeia piscesae</name>
    <name type="common">Tubeworm</name>
    <dbReference type="NCBI Taxonomy" id="27915"/>
    <lineage>
        <taxon>Eukaryota</taxon>
        <taxon>Metazoa</taxon>
        <taxon>Spiralia</taxon>
        <taxon>Lophotrochozoa</taxon>
        <taxon>Annelida</taxon>
        <taxon>Polychaeta</taxon>
        <taxon>Sedentaria</taxon>
        <taxon>Canalipalpata</taxon>
        <taxon>Sabellida</taxon>
        <taxon>Siboglinidae</taxon>
        <taxon>Ridgeia</taxon>
    </lineage>
</organism>
<evidence type="ECO:0000256" key="3">
    <source>
        <dbReference type="ARBA" id="ARBA00022737"/>
    </source>
</evidence>
<dbReference type="Proteomes" id="UP001209878">
    <property type="component" value="Unassembled WGS sequence"/>
</dbReference>
<comment type="subcellular location">
    <subcellularLocation>
        <location evidence="1">Nucleus</location>
    </subcellularLocation>
</comment>
<dbReference type="PANTHER" id="PTHR46543">
    <property type="entry name" value="ZINC FINGER CCHC DOMAIN-CONTAINING PROTEIN 7"/>
    <property type="match status" value="1"/>
</dbReference>
<gene>
    <name evidence="12" type="ORF">NP493_596g00009</name>
</gene>
<feature type="domain" description="CCHC-type" evidence="11">
    <location>
        <begin position="414"/>
        <end position="429"/>
    </location>
</feature>
<feature type="compositionally biased region" description="Basic and acidic residues" evidence="10">
    <location>
        <begin position="161"/>
        <end position="170"/>
    </location>
</feature>
<feature type="domain" description="CCHC-type" evidence="11">
    <location>
        <begin position="348"/>
        <end position="363"/>
    </location>
</feature>
<evidence type="ECO:0000256" key="6">
    <source>
        <dbReference type="ARBA" id="ARBA00023242"/>
    </source>
</evidence>
<feature type="region of interest" description="Disordered" evidence="10">
    <location>
        <begin position="455"/>
        <end position="497"/>
    </location>
</feature>
<evidence type="ECO:0000256" key="9">
    <source>
        <dbReference type="PROSITE-ProRule" id="PRU00047"/>
    </source>
</evidence>
<dbReference type="GO" id="GO:0031499">
    <property type="term" value="C:TRAMP complex"/>
    <property type="evidence" value="ECO:0007669"/>
    <property type="project" value="TreeGrafter"/>
</dbReference>
<name>A0AAD9KTY6_RIDPI</name>
<feature type="compositionally biased region" description="Basic residues" evidence="10">
    <location>
        <begin position="624"/>
        <end position="635"/>
    </location>
</feature>
<feature type="compositionally biased region" description="Basic residues" evidence="10">
    <location>
        <begin position="122"/>
        <end position="133"/>
    </location>
</feature>
<feature type="domain" description="CCHC-type" evidence="11">
    <location>
        <begin position="307"/>
        <end position="323"/>
    </location>
</feature>
<sequence length="682" mass="77514">MEDCYDDGIDECRHPGNSDCGGSDDLTDDFDRQELEWALYSQIHHEEADDSKAHSKSWLEEECDINITEDGETSKNSREITSSTPKAARSTTDNSLLRLDKTSKKTKRKTLDKDSVKTTKDVKKKPKQKKKKSSSRDDVVNLEALLVPEPSNITPLNKKHDKTEGAELNKHGKKQKRGDKCQKSKGVHKKAEVTKEFIVVSSDNSDASDSECLTQNAVTENGDCAGSESDSDYSFGDMHAEEKMDIQLNINDLEEGNMDVTVEDIHKSLGGEWHIYTGQCDWDLIDADVWKAGPSHMRSRYYRSSVKCHNCEERGHLMKDCPQPKKQPACILCGLRGHISRTCPESLCYNCNRPGHGSRNCTEPRRSRTVECRRCFTRGHIATECPDIWRQFHITTEPGPMCKGKQKENKSRYCHNCARKGHWAYECRDAMMDSWKLPVTPFIAHYEMKAAFVTTKNAKKRTSDSTSETPAKHMKPSHTPTKNTPHATNKQSQEPTPYAKVIMAKNKNTPKSRVKRLAESLYSDDFPRTPLDEYLDVNEEAAKKKLTSKQENKRKWKAWQKKRKLDDQERKLAQLQQFAGYQDEHETPSGGRQWQGDSERRHSGGLHRSRQDSAAGEGASHTGGGRKRSRSRRGGRGGSRERRPSDNDGHTYGSHNDVWDPVDYRDPWDTHGDRHTSEGSFL</sequence>
<keyword evidence="6" id="KW-0539">Nucleus</keyword>
<feature type="compositionally biased region" description="Basic and acidic residues" evidence="10">
    <location>
        <begin position="98"/>
        <end position="121"/>
    </location>
</feature>
<feature type="compositionally biased region" description="Basic and acidic residues" evidence="10">
    <location>
        <begin position="662"/>
        <end position="682"/>
    </location>
</feature>
<feature type="domain" description="CCHC-type" evidence="11">
    <location>
        <begin position="330"/>
        <end position="345"/>
    </location>
</feature>
<feature type="compositionally biased region" description="Basic residues" evidence="10">
    <location>
        <begin position="554"/>
        <end position="563"/>
    </location>
</feature>
<keyword evidence="4 9" id="KW-0863">Zinc-finger</keyword>
<feature type="compositionally biased region" description="Basic and acidic residues" evidence="10">
    <location>
        <begin position="544"/>
        <end position="553"/>
    </location>
</feature>
<keyword evidence="2" id="KW-0479">Metal-binding</keyword>
<protein>
    <recommendedName>
        <fullName evidence="7">Zinc finger CCHC domain-containing protein 7</fullName>
    </recommendedName>
    <alternativeName>
        <fullName evidence="8">TRAMP-like complex RNA-binding factor ZCCHC7</fullName>
    </alternativeName>
</protein>
<dbReference type="GO" id="GO:0003723">
    <property type="term" value="F:RNA binding"/>
    <property type="evidence" value="ECO:0007669"/>
    <property type="project" value="TreeGrafter"/>
</dbReference>
<dbReference type="GO" id="GO:0071035">
    <property type="term" value="P:nuclear polyadenylation-dependent rRNA catabolic process"/>
    <property type="evidence" value="ECO:0007669"/>
    <property type="project" value="TreeGrafter"/>
</dbReference>
<evidence type="ECO:0000259" key="11">
    <source>
        <dbReference type="PROSITE" id="PS50158"/>
    </source>
</evidence>
<feature type="compositionally biased region" description="Basic and acidic residues" evidence="10">
    <location>
        <begin position="638"/>
        <end position="649"/>
    </location>
</feature>
<dbReference type="InterPro" id="IPR001878">
    <property type="entry name" value="Znf_CCHC"/>
</dbReference>
<evidence type="ECO:0000256" key="10">
    <source>
        <dbReference type="SAM" id="MobiDB-lite"/>
    </source>
</evidence>
<feature type="compositionally biased region" description="Polar residues" evidence="10">
    <location>
        <begin position="79"/>
        <end position="95"/>
    </location>
</feature>
<reference evidence="12" key="1">
    <citation type="journal article" date="2023" name="Mol. Biol. Evol.">
        <title>Third-Generation Sequencing Reveals the Adaptive Role of the Epigenome in Three Deep-Sea Polychaetes.</title>
        <authorList>
            <person name="Perez M."/>
            <person name="Aroh O."/>
            <person name="Sun Y."/>
            <person name="Lan Y."/>
            <person name="Juniper S.K."/>
            <person name="Young C.R."/>
            <person name="Angers B."/>
            <person name="Qian P.Y."/>
        </authorList>
    </citation>
    <scope>NUCLEOTIDE SEQUENCE</scope>
    <source>
        <strain evidence="12">R07B-5</strain>
    </source>
</reference>
<accession>A0AAD9KTY6</accession>
<dbReference type="PROSITE" id="PS50158">
    <property type="entry name" value="ZF_CCHC"/>
    <property type="match status" value="5"/>
</dbReference>
<feature type="region of interest" description="Disordered" evidence="10">
    <location>
        <begin position="64"/>
        <end position="187"/>
    </location>
</feature>
<dbReference type="SMART" id="SM00343">
    <property type="entry name" value="ZnF_C2HC"/>
    <property type="match status" value="5"/>
</dbReference>
<dbReference type="PANTHER" id="PTHR46543:SF1">
    <property type="entry name" value="ZINC FINGER CCHC DOMAIN-CONTAINING PROTEIN 7"/>
    <property type="match status" value="1"/>
</dbReference>
<feature type="compositionally biased region" description="Polar residues" evidence="10">
    <location>
        <begin position="478"/>
        <end position="495"/>
    </location>
</feature>
<feature type="region of interest" description="Disordered" evidence="10">
    <location>
        <begin position="1"/>
        <end position="27"/>
    </location>
</feature>
<proteinExistence type="predicted"/>
<comment type="caution">
    <text evidence="12">The sequence shown here is derived from an EMBL/GenBank/DDBJ whole genome shotgun (WGS) entry which is preliminary data.</text>
</comment>
<dbReference type="GO" id="GO:0008270">
    <property type="term" value="F:zinc ion binding"/>
    <property type="evidence" value="ECO:0007669"/>
    <property type="project" value="UniProtKB-KW"/>
</dbReference>
<dbReference type="SUPFAM" id="SSF57756">
    <property type="entry name" value="Retrovirus zinc finger-like domains"/>
    <property type="match status" value="3"/>
</dbReference>
<feature type="domain" description="CCHC-type" evidence="11">
    <location>
        <begin position="372"/>
        <end position="387"/>
    </location>
</feature>
<dbReference type="Pfam" id="PF00098">
    <property type="entry name" value="zf-CCHC"/>
    <property type="match status" value="2"/>
</dbReference>
<evidence type="ECO:0000313" key="13">
    <source>
        <dbReference type="Proteomes" id="UP001209878"/>
    </source>
</evidence>
<keyword evidence="3" id="KW-0677">Repeat</keyword>
<dbReference type="GO" id="GO:0071036">
    <property type="term" value="P:nuclear polyadenylation-dependent snoRNA catabolic process"/>
    <property type="evidence" value="ECO:0007669"/>
    <property type="project" value="TreeGrafter"/>
</dbReference>
<dbReference type="GO" id="GO:0071037">
    <property type="term" value="P:nuclear polyadenylation-dependent snRNA catabolic process"/>
    <property type="evidence" value="ECO:0007669"/>
    <property type="project" value="TreeGrafter"/>
</dbReference>